<dbReference type="FunFam" id="3.40.120.10:FF:000002">
    <property type="entry name" value="Phosphoglucosamine mutase"/>
    <property type="match status" value="1"/>
</dbReference>
<evidence type="ECO:0000313" key="16">
    <source>
        <dbReference type="Proteomes" id="UP000621436"/>
    </source>
</evidence>
<evidence type="ECO:0000256" key="5">
    <source>
        <dbReference type="ARBA" id="ARBA00023235"/>
    </source>
</evidence>
<evidence type="ECO:0000256" key="6">
    <source>
        <dbReference type="ARBA" id="ARBA00066330"/>
    </source>
</evidence>
<dbReference type="Pfam" id="PF00408">
    <property type="entry name" value="PGM_PMM_IV"/>
    <property type="match status" value="1"/>
</dbReference>
<comment type="cofactor">
    <cofactor evidence="8">
        <name>Mg(2+)</name>
        <dbReference type="ChEBI" id="CHEBI:18420"/>
    </cofactor>
    <text evidence="8">Binds 1 Mg(2+) ion per subunit.</text>
</comment>
<dbReference type="AlphaFoldDB" id="A0A931B0A4"/>
<dbReference type="PROSITE" id="PS00710">
    <property type="entry name" value="PGM_PMM"/>
    <property type="match status" value="1"/>
</dbReference>
<comment type="PTM">
    <text evidence="8">Activated by phosphorylation.</text>
</comment>
<keyword evidence="4 8" id="KW-0460">Magnesium</keyword>
<comment type="similarity">
    <text evidence="1 8 9">Belongs to the phosphohexose mutase family.</text>
</comment>
<dbReference type="PRINTS" id="PR00509">
    <property type="entry name" value="PGMPMM"/>
</dbReference>
<comment type="function">
    <text evidence="8 10">Catalyzes the conversion of glucosamine-6-phosphate to glucosamine-1-phosphate.</text>
</comment>
<proteinExistence type="inferred from homology"/>
<feature type="domain" description="Alpha-D-phosphohexomutase C-terminal" evidence="11">
    <location>
        <begin position="377"/>
        <end position="440"/>
    </location>
</feature>
<evidence type="ECO:0000259" key="12">
    <source>
        <dbReference type="Pfam" id="PF02878"/>
    </source>
</evidence>
<dbReference type="InterPro" id="IPR005845">
    <property type="entry name" value="A-D-PHexomutase_a/b/a-II"/>
</dbReference>
<dbReference type="Pfam" id="PF02879">
    <property type="entry name" value="PGM_PMM_II"/>
    <property type="match status" value="1"/>
</dbReference>
<dbReference type="HAMAP" id="MF_01554_B">
    <property type="entry name" value="GlmM_B"/>
    <property type="match status" value="1"/>
</dbReference>
<evidence type="ECO:0000256" key="7">
    <source>
        <dbReference type="ARBA" id="ARBA00068193"/>
    </source>
</evidence>
<dbReference type="NCBIfam" id="TIGR01455">
    <property type="entry name" value="glmM"/>
    <property type="match status" value="1"/>
</dbReference>
<evidence type="ECO:0000256" key="2">
    <source>
        <dbReference type="ARBA" id="ARBA00022553"/>
    </source>
</evidence>
<dbReference type="InterPro" id="IPR005844">
    <property type="entry name" value="A-D-PHexomutase_a/b/a-I"/>
</dbReference>
<evidence type="ECO:0000256" key="4">
    <source>
        <dbReference type="ARBA" id="ARBA00022842"/>
    </source>
</evidence>
<dbReference type="SUPFAM" id="SSF55957">
    <property type="entry name" value="Phosphoglucomutase, C-terminal domain"/>
    <property type="match status" value="1"/>
</dbReference>
<dbReference type="InterPro" id="IPR006352">
    <property type="entry name" value="GlmM_bact"/>
</dbReference>
<dbReference type="GO" id="GO:0000287">
    <property type="term" value="F:magnesium ion binding"/>
    <property type="evidence" value="ECO:0007669"/>
    <property type="project" value="UniProtKB-UniRule"/>
</dbReference>
<evidence type="ECO:0000256" key="8">
    <source>
        <dbReference type="HAMAP-Rule" id="MF_01554"/>
    </source>
</evidence>
<evidence type="ECO:0000259" key="13">
    <source>
        <dbReference type="Pfam" id="PF02879"/>
    </source>
</evidence>
<dbReference type="RefSeq" id="WP_270455150.1">
    <property type="nucleotide sequence ID" value="NZ_JADPIE010000009.1"/>
</dbReference>
<dbReference type="InterPro" id="IPR005841">
    <property type="entry name" value="Alpha-D-phosphohexomutase_SF"/>
</dbReference>
<accession>A0A931B0A4</accession>
<dbReference type="InterPro" id="IPR005843">
    <property type="entry name" value="A-D-PHexomutase_C"/>
</dbReference>
<dbReference type="GO" id="GO:0006048">
    <property type="term" value="P:UDP-N-acetylglucosamine biosynthetic process"/>
    <property type="evidence" value="ECO:0007669"/>
    <property type="project" value="TreeGrafter"/>
</dbReference>
<dbReference type="Pfam" id="PF02878">
    <property type="entry name" value="PGM_PMM_I"/>
    <property type="match status" value="1"/>
</dbReference>
<dbReference type="EC" id="5.4.2.10" evidence="6 8"/>
<keyword evidence="5 8" id="KW-0413">Isomerase</keyword>
<feature type="domain" description="Alpha-D-phosphohexomutase alpha/beta/alpha" evidence="14">
    <location>
        <begin position="260"/>
        <end position="370"/>
    </location>
</feature>
<dbReference type="Pfam" id="PF02880">
    <property type="entry name" value="PGM_PMM_III"/>
    <property type="match status" value="1"/>
</dbReference>
<name>A0A931B0A4_9FIRM</name>
<dbReference type="InterPro" id="IPR050060">
    <property type="entry name" value="Phosphoglucosamine_mutase"/>
</dbReference>
<dbReference type="InterPro" id="IPR036900">
    <property type="entry name" value="A-D-PHexomutase_C_sf"/>
</dbReference>
<feature type="binding site" evidence="8">
    <location>
        <position position="247"/>
    </location>
    <ligand>
        <name>Mg(2+)</name>
        <dbReference type="ChEBI" id="CHEBI:18420"/>
    </ligand>
</feature>
<evidence type="ECO:0000256" key="10">
    <source>
        <dbReference type="RuleBase" id="RU004327"/>
    </source>
</evidence>
<gene>
    <name evidence="8 15" type="primary">glmM</name>
    <name evidence="15" type="ORF">I0Q91_13255</name>
</gene>
<dbReference type="GO" id="GO:0009252">
    <property type="term" value="P:peptidoglycan biosynthetic process"/>
    <property type="evidence" value="ECO:0007669"/>
    <property type="project" value="TreeGrafter"/>
</dbReference>
<dbReference type="GO" id="GO:0004615">
    <property type="term" value="F:phosphomannomutase activity"/>
    <property type="evidence" value="ECO:0007669"/>
    <property type="project" value="TreeGrafter"/>
</dbReference>
<keyword evidence="16" id="KW-1185">Reference proteome</keyword>
<comment type="caution">
    <text evidence="15">The sequence shown here is derived from an EMBL/GenBank/DDBJ whole genome shotgun (WGS) entry which is preliminary data.</text>
</comment>
<dbReference type="SUPFAM" id="SSF53738">
    <property type="entry name" value="Phosphoglucomutase, first 3 domains"/>
    <property type="match status" value="3"/>
</dbReference>
<dbReference type="InterPro" id="IPR016066">
    <property type="entry name" value="A-D-PHexomutase_CS"/>
</dbReference>
<keyword evidence="3 8" id="KW-0479">Metal-binding</keyword>
<dbReference type="InterPro" id="IPR005846">
    <property type="entry name" value="A-D-PHexomutase_a/b/a-III"/>
</dbReference>
<sequence length="447" mass="48089">MGKLFGTDGVRGVANLELTPELAFKIGEAAADILLEEYDNSENKIILGRDTRVSGDMLAAAVIAGVNSAGVDIIDLDIVPTPAVSYLTGKNEVIGGIMISASHNPIEDNGIKVFGGDGCKISEDVEIKIEESMAAPTEPDSRPTHDKVGQVIDDRELVNDYINNVISSVRDDLSGLEVVLDCGHGAGYKIGPEILNKLGVTDLIAINDSGKGSMINVNCGSTDTSGLIEKVKETGADLGIALDGDADRAILVDEKGNIADGDKIMYLSALSMQENGSLKKNKIVTTKYSNLGLDESLSKYGIEVLKVKNGDKYVLEGLKANNLNLGGEKSGHIIYLDYNTSGDGILTAVQIMDFVSQKGKNLDELLEGYQEWPQLLENVRVQNKDWEDNQAINEVIAEADKDVDPGRIFVRASGTEPVIRVMLEGKELELLEKWRDKLAAVIGEELN</sequence>
<feature type="binding site" description="via phosphate group" evidence="8">
    <location>
        <position position="102"/>
    </location>
    <ligand>
        <name>Mg(2+)</name>
        <dbReference type="ChEBI" id="CHEBI:18420"/>
    </ligand>
</feature>
<evidence type="ECO:0000259" key="14">
    <source>
        <dbReference type="Pfam" id="PF02880"/>
    </source>
</evidence>
<protein>
    <recommendedName>
        <fullName evidence="7 8">Phosphoglucosamine mutase</fullName>
        <ecNumber evidence="6 8">5.4.2.10</ecNumber>
    </recommendedName>
</protein>
<dbReference type="FunFam" id="3.40.120.10:FF:000001">
    <property type="entry name" value="Phosphoglucosamine mutase"/>
    <property type="match status" value="1"/>
</dbReference>
<feature type="active site" description="Phosphoserine intermediate" evidence="8">
    <location>
        <position position="102"/>
    </location>
</feature>
<evidence type="ECO:0000259" key="11">
    <source>
        <dbReference type="Pfam" id="PF00408"/>
    </source>
</evidence>
<evidence type="ECO:0000313" key="15">
    <source>
        <dbReference type="EMBL" id="MBF8438053.1"/>
    </source>
</evidence>
<dbReference type="PANTHER" id="PTHR42946">
    <property type="entry name" value="PHOSPHOHEXOSE MUTASE"/>
    <property type="match status" value="1"/>
</dbReference>
<organism evidence="15 16">
    <name type="scientific">Halonatronomonas betaini</name>
    <dbReference type="NCBI Taxonomy" id="2778430"/>
    <lineage>
        <taxon>Bacteria</taxon>
        <taxon>Bacillati</taxon>
        <taxon>Bacillota</taxon>
        <taxon>Clostridia</taxon>
        <taxon>Halanaerobiales</taxon>
        <taxon>Halarsenatibacteraceae</taxon>
        <taxon>Halonatronomonas</taxon>
    </lineage>
</organism>
<feature type="domain" description="Alpha-D-phosphohexomutase alpha/beta/alpha" evidence="12">
    <location>
        <begin position="3"/>
        <end position="137"/>
    </location>
</feature>
<comment type="catalytic activity">
    <reaction evidence="8 10">
        <text>alpha-D-glucosamine 1-phosphate = D-glucosamine 6-phosphate</text>
        <dbReference type="Rhea" id="RHEA:23424"/>
        <dbReference type="ChEBI" id="CHEBI:58516"/>
        <dbReference type="ChEBI" id="CHEBI:58725"/>
        <dbReference type="EC" id="5.4.2.10"/>
    </reaction>
</comment>
<dbReference type="CDD" id="cd05802">
    <property type="entry name" value="GlmM"/>
    <property type="match status" value="1"/>
</dbReference>
<dbReference type="Proteomes" id="UP000621436">
    <property type="component" value="Unassembled WGS sequence"/>
</dbReference>
<reference evidence="15" key="1">
    <citation type="submission" date="2020-11" db="EMBL/GenBank/DDBJ databases">
        <title>Halonatronomonas betainensis gen. nov., sp. nov. a novel haloalkaliphilic representative of the family Halanaerobiacae capable of betaine degradation.</title>
        <authorList>
            <person name="Boltyanskaya Y."/>
            <person name="Kevbrin V."/>
            <person name="Detkova E."/>
            <person name="Grouzdev D.S."/>
            <person name="Koziaeva V."/>
            <person name="Zhilina T."/>
        </authorList>
    </citation>
    <scope>NUCLEOTIDE SEQUENCE</scope>
    <source>
        <strain evidence="15">Z-7014</strain>
    </source>
</reference>
<feature type="modified residue" description="Phosphoserine" evidence="8">
    <location>
        <position position="102"/>
    </location>
</feature>
<dbReference type="PANTHER" id="PTHR42946:SF1">
    <property type="entry name" value="PHOSPHOGLUCOMUTASE (ALPHA-D-GLUCOSE-1,6-BISPHOSPHATE-DEPENDENT)"/>
    <property type="match status" value="1"/>
</dbReference>
<evidence type="ECO:0000256" key="1">
    <source>
        <dbReference type="ARBA" id="ARBA00010231"/>
    </source>
</evidence>
<feature type="binding site" evidence="8">
    <location>
        <position position="243"/>
    </location>
    <ligand>
        <name>Mg(2+)</name>
        <dbReference type="ChEBI" id="CHEBI:18420"/>
    </ligand>
</feature>
<dbReference type="GO" id="GO:0008966">
    <property type="term" value="F:phosphoglucosamine mutase activity"/>
    <property type="evidence" value="ECO:0007669"/>
    <property type="project" value="UniProtKB-UniRule"/>
</dbReference>
<dbReference type="EMBL" id="JADPIE010000009">
    <property type="protein sequence ID" value="MBF8438053.1"/>
    <property type="molecule type" value="Genomic_DNA"/>
</dbReference>
<dbReference type="GO" id="GO:0005829">
    <property type="term" value="C:cytosol"/>
    <property type="evidence" value="ECO:0007669"/>
    <property type="project" value="TreeGrafter"/>
</dbReference>
<dbReference type="InterPro" id="IPR016055">
    <property type="entry name" value="A-D-PHexomutase_a/b/a-I/II/III"/>
</dbReference>
<dbReference type="Gene3D" id="3.40.120.10">
    <property type="entry name" value="Alpha-D-Glucose-1,6-Bisphosphate, subunit A, domain 3"/>
    <property type="match status" value="3"/>
</dbReference>
<evidence type="ECO:0000256" key="3">
    <source>
        <dbReference type="ARBA" id="ARBA00022723"/>
    </source>
</evidence>
<feature type="binding site" evidence="8">
    <location>
        <position position="245"/>
    </location>
    <ligand>
        <name>Mg(2+)</name>
        <dbReference type="ChEBI" id="CHEBI:18420"/>
    </ligand>
</feature>
<evidence type="ECO:0000256" key="9">
    <source>
        <dbReference type="RuleBase" id="RU004326"/>
    </source>
</evidence>
<dbReference type="Gene3D" id="3.30.310.50">
    <property type="entry name" value="Alpha-D-phosphohexomutase, C-terminal domain"/>
    <property type="match status" value="1"/>
</dbReference>
<keyword evidence="2 8" id="KW-0597">Phosphoprotein</keyword>
<feature type="domain" description="Alpha-D-phosphohexomutase alpha/beta/alpha" evidence="13">
    <location>
        <begin position="160"/>
        <end position="256"/>
    </location>
</feature>
<dbReference type="GO" id="GO:0005975">
    <property type="term" value="P:carbohydrate metabolic process"/>
    <property type="evidence" value="ECO:0007669"/>
    <property type="project" value="InterPro"/>
</dbReference>